<accession>A0AAI9TD91</accession>
<dbReference type="AlphaFoldDB" id="A0AAI9TD91"/>
<name>A0AAI9TD91_PENTH</name>
<proteinExistence type="predicted"/>
<sequence length="85" mass="9269">MEKDRGEISDPGLVPIIPSFTDILRGEVTSKVGRGCCIQGKIISPRGVHGVGVILSRMLFILLSLHRITFILTEHNSVLTDILTS</sequence>
<dbReference type="EMBL" id="LACB01000324">
    <property type="protein sequence ID" value="KAJ9484625.1"/>
    <property type="molecule type" value="Genomic_DNA"/>
</dbReference>
<keyword evidence="2" id="KW-1185">Reference proteome</keyword>
<reference evidence="1" key="1">
    <citation type="submission" date="2015-06" db="EMBL/GenBank/DDBJ databases">
        <authorList>
            <person name="Nguyen H."/>
        </authorList>
    </citation>
    <scope>NUCLEOTIDE SEQUENCE</scope>
    <source>
        <strain evidence="1">DAOM 180753</strain>
    </source>
</reference>
<comment type="caution">
    <text evidence="1">The sequence shown here is derived from an EMBL/GenBank/DDBJ whole genome shotgun (WGS) entry which is preliminary data.</text>
</comment>
<reference evidence="1" key="2">
    <citation type="journal article" date="2016" name="Fungal Biol.">
        <title>Ochratoxin A production by Penicillium thymicola.</title>
        <authorList>
            <person name="Nguyen H.D.T."/>
            <person name="McMullin D.R."/>
            <person name="Ponomareva E."/>
            <person name="Riley R."/>
            <person name="Pomraning K.R."/>
            <person name="Baker S.E."/>
            <person name="Seifert K.A."/>
        </authorList>
    </citation>
    <scope>NUCLEOTIDE SEQUENCE</scope>
    <source>
        <strain evidence="1">DAOM 180753</strain>
    </source>
</reference>
<gene>
    <name evidence="1" type="ORF">VN97_g8740</name>
</gene>
<evidence type="ECO:0000313" key="1">
    <source>
        <dbReference type="EMBL" id="KAJ9484625.1"/>
    </source>
</evidence>
<evidence type="ECO:0000313" key="2">
    <source>
        <dbReference type="Proteomes" id="UP001227192"/>
    </source>
</evidence>
<protein>
    <submittedName>
        <fullName evidence="1">Uncharacterized protein</fullName>
    </submittedName>
</protein>
<organism evidence="1 2">
    <name type="scientific">Penicillium thymicola</name>
    <dbReference type="NCBI Taxonomy" id="293382"/>
    <lineage>
        <taxon>Eukaryota</taxon>
        <taxon>Fungi</taxon>
        <taxon>Dikarya</taxon>
        <taxon>Ascomycota</taxon>
        <taxon>Pezizomycotina</taxon>
        <taxon>Eurotiomycetes</taxon>
        <taxon>Eurotiomycetidae</taxon>
        <taxon>Eurotiales</taxon>
        <taxon>Aspergillaceae</taxon>
        <taxon>Penicillium</taxon>
    </lineage>
</organism>
<dbReference type="Proteomes" id="UP001227192">
    <property type="component" value="Unassembled WGS sequence"/>
</dbReference>